<dbReference type="InterPro" id="IPR010835">
    <property type="entry name" value="DUF1439"/>
</dbReference>
<accession>A0A510XZY3</accession>
<dbReference type="Gene3D" id="3.15.10.40">
    <property type="entry name" value="Uncharacterised protein PF07273, DUF1439"/>
    <property type="match status" value="1"/>
</dbReference>
<protein>
    <recommendedName>
        <fullName evidence="3">Lipoprotein</fullName>
    </recommendedName>
</protein>
<dbReference type="AlphaFoldDB" id="A0A510XZY3"/>
<dbReference type="EMBL" id="BJUM01000044">
    <property type="protein sequence ID" value="GEK56578.1"/>
    <property type="molecule type" value="Genomic_DNA"/>
</dbReference>
<dbReference type="OrthoDB" id="6398264at2"/>
<evidence type="ECO:0008006" key="3">
    <source>
        <dbReference type="Google" id="ProtNLM"/>
    </source>
</evidence>
<gene>
    <name evidence="1" type="ORF">PES01_34230</name>
</gene>
<name>A0A510XZY3_9GAMM</name>
<reference evidence="1 2" key="1">
    <citation type="submission" date="2019-07" db="EMBL/GenBank/DDBJ databases">
        <title>Whole genome shotgun sequence of Pseudoalteromonas espejiana NBRC 102222.</title>
        <authorList>
            <person name="Hosoyama A."/>
            <person name="Uohara A."/>
            <person name="Ohji S."/>
            <person name="Ichikawa N."/>
        </authorList>
    </citation>
    <scope>NUCLEOTIDE SEQUENCE [LARGE SCALE GENOMIC DNA]</scope>
    <source>
        <strain evidence="1 2">NBRC 102222</strain>
    </source>
</reference>
<dbReference type="Pfam" id="PF07273">
    <property type="entry name" value="DUF1439"/>
    <property type="match status" value="1"/>
</dbReference>
<dbReference type="RefSeq" id="WP_089347304.1">
    <property type="nucleotide sequence ID" value="NZ_BJUM01000044.1"/>
</dbReference>
<sequence>MRILLLIVTTLFLTACNTTQGVSIYSFTSSEVESVLGKQLPKLSEKVSLMGLPVQFDVNDLSVNIGPDNRDVVVLGADSSAEINAFALKYPVRLKLQIEGSPFYDSEKKAVFLRNIKLLDSSVDAGGFKGNLGALDNEAMDVINAFLAVNPVYTLNMDDPKMMLLSKLPLDMKVVEGAIKLVPRL</sequence>
<organism evidence="1 2">
    <name type="scientific">Pseudoalteromonas espejiana</name>
    <dbReference type="NCBI Taxonomy" id="28107"/>
    <lineage>
        <taxon>Bacteria</taxon>
        <taxon>Pseudomonadati</taxon>
        <taxon>Pseudomonadota</taxon>
        <taxon>Gammaproteobacteria</taxon>
        <taxon>Alteromonadales</taxon>
        <taxon>Pseudoalteromonadaceae</taxon>
        <taxon>Pseudoalteromonas</taxon>
    </lineage>
</organism>
<proteinExistence type="predicted"/>
<evidence type="ECO:0000313" key="1">
    <source>
        <dbReference type="EMBL" id="GEK56578.1"/>
    </source>
</evidence>
<evidence type="ECO:0000313" key="2">
    <source>
        <dbReference type="Proteomes" id="UP000321419"/>
    </source>
</evidence>
<comment type="caution">
    <text evidence="1">The sequence shown here is derived from an EMBL/GenBank/DDBJ whole genome shotgun (WGS) entry which is preliminary data.</text>
</comment>
<dbReference type="Proteomes" id="UP000321419">
    <property type="component" value="Unassembled WGS sequence"/>
</dbReference>
<dbReference type="PROSITE" id="PS51257">
    <property type="entry name" value="PROKAR_LIPOPROTEIN"/>
    <property type="match status" value="1"/>
</dbReference>
<keyword evidence="2" id="KW-1185">Reference proteome</keyword>